<dbReference type="PANTHER" id="PTHR31286:SF178">
    <property type="entry name" value="DUF4283 DOMAIN-CONTAINING PROTEIN"/>
    <property type="match status" value="1"/>
</dbReference>
<feature type="domain" description="Zinc knuckle CX2CX4HX4C" evidence="3">
    <location>
        <begin position="268"/>
        <end position="316"/>
    </location>
</feature>
<feature type="region of interest" description="Disordered" evidence="1">
    <location>
        <begin position="358"/>
        <end position="444"/>
    </location>
</feature>
<evidence type="ECO:0000259" key="3">
    <source>
        <dbReference type="Pfam" id="PF14392"/>
    </source>
</evidence>
<evidence type="ECO:0000256" key="2">
    <source>
        <dbReference type="SAM" id="SignalP"/>
    </source>
</evidence>
<gene>
    <name evidence="4" type="ORF">V6N12_000617</name>
</gene>
<feature type="chain" id="PRO_5045556799" description="Zinc knuckle CX2CX4HX4C domain-containing protein" evidence="2">
    <location>
        <begin position="22"/>
        <end position="683"/>
    </location>
</feature>
<evidence type="ECO:0000313" key="5">
    <source>
        <dbReference type="Proteomes" id="UP001472677"/>
    </source>
</evidence>
<comment type="caution">
    <text evidence="4">The sequence shown here is derived from an EMBL/GenBank/DDBJ whole genome shotgun (WGS) entry which is preliminary data.</text>
</comment>
<feature type="signal peptide" evidence="2">
    <location>
        <begin position="1"/>
        <end position="21"/>
    </location>
</feature>
<dbReference type="InterPro" id="IPR025836">
    <property type="entry name" value="Zn_knuckle_CX2CX4HX4C"/>
</dbReference>
<dbReference type="EMBL" id="JBBPBM010000150">
    <property type="protein sequence ID" value="KAK8503547.1"/>
    <property type="molecule type" value="Genomic_DNA"/>
</dbReference>
<protein>
    <recommendedName>
        <fullName evidence="3">Zinc knuckle CX2CX4HX4C domain-containing protein</fullName>
    </recommendedName>
</protein>
<evidence type="ECO:0000256" key="1">
    <source>
        <dbReference type="SAM" id="MobiDB-lite"/>
    </source>
</evidence>
<organism evidence="4 5">
    <name type="scientific">Hibiscus sabdariffa</name>
    <name type="common">roselle</name>
    <dbReference type="NCBI Taxonomy" id="183260"/>
    <lineage>
        <taxon>Eukaryota</taxon>
        <taxon>Viridiplantae</taxon>
        <taxon>Streptophyta</taxon>
        <taxon>Embryophyta</taxon>
        <taxon>Tracheophyta</taxon>
        <taxon>Spermatophyta</taxon>
        <taxon>Magnoliopsida</taxon>
        <taxon>eudicotyledons</taxon>
        <taxon>Gunneridae</taxon>
        <taxon>Pentapetalae</taxon>
        <taxon>rosids</taxon>
        <taxon>malvids</taxon>
        <taxon>Malvales</taxon>
        <taxon>Malvaceae</taxon>
        <taxon>Malvoideae</taxon>
        <taxon>Hibiscus</taxon>
    </lineage>
</organism>
<keyword evidence="2" id="KW-0732">Signal</keyword>
<sequence>MCSAICYFFLDLIGSLSRVDCMVKAPLVLTAWSTYSPALTAWHPYPPTFVSPTSTLAFFQVTSPAFFSSDLTGNSTGYGYLNESSHFGSSILFSSAIAIVLYFLLSSEIVLPLLNFFLSEPVFQEEEDSKWWLVGSVISLKPVQGDYVARVFRSVWKTNNVSEITELSQNFFLIKPTSAEAQTMILNRRPWVLDDDLFSIVAYNPAWRVADFEFTRMVIWVRVFQLPLHAMNSTMGLRLGGCIGRAVAIDHRVEGGNLGEFLRIRVEIDITKPLRRFVLLGNGQGKKPTPCPLRYERLPNFCFFCGLVGHLLLSCPTKPTVLDERKLQYGEWMRVHAQQPRPGPRKRQGAEYFPTPVAIGLAPESPAPTIEFSSPPQSELHPSAPGMESTGVPADLSSMPAAPPGSSRPSNTVAPDAPLHTVNDEEQGPIAATDPSQKVETSSERCDAVVADSVAAPLAPVVSAAGLLNKVAVSLEKGTATSSCVCPSADSTRTPKDAAGLCLTPLPPAVSTQPVLPPISCPLDSSCKATEGPTRSTKHTIQGKYESFLTPSLLESSGPSTFVPGAFSMLGCLTMPLMRRKDCTRLYRTSGVVSCRYPILARLVTDGVATIHVFFLCDPVIFTYAVPHPFAGPPPFGNLSSRFRPYLKSVSLPGVSLMIAFRPEVGSLLRVWVRAYALFARLL</sequence>
<reference evidence="4 5" key="1">
    <citation type="journal article" date="2024" name="G3 (Bethesda)">
        <title>Genome assembly of Hibiscus sabdariffa L. provides insights into metabolisms of medicinal natural products.</title>
        <authorList>
            <person name="Kim T."/>
        </authorList>
    </citation>
    <scope>NUCLEOTIDE SEQUENCE [LARGE SCALE GENOMIC DNA]</scope>
    <source>
        <strain evidence="4">TK-2024</strain>
        <tissue evidence="4">Old leaves</tissue>
    </source>
</reference>
<proteinExistence type="predicted"/>
<accession>A0ABR2B976</accession>
<dbReference type="Proteomes" id="UP001472677">
    <property type="component" value="Unassembled WGS sequence"/>
</dbReference>
<name>A0ABR2B976_9ROSI</name>
<dbReference type="InterPro" id="IPR040256">
    <property type="entry name" value="At4g02000-like"/>
</dbReference>
<dbReference type="PANTHER" id="PTHR31286">
    <property type="entry name" value="GLYCINE-RICH CELL WALL STRUCTURAL PROTEIN 1.8-LIKE"/>
    <property type="match status" value="1"/>
</dbReference>
<evidence type="ECO:0000313" key="4">
    <source>
        <dbReference type="EMBL" id="KAK8503547.1"/>
    </source>
</evidence>
<dbReference type="Pfam" id="PF14392">
    <property type="entry name" value="zf-CCHC_4"/>
    <property type="match status" value="1"/>
</dbReference>
<keyword evidence="5" id="KW-1185">Reference proteome</keyword>